<keyword evidence="2" id="KW-0812">Transmembrane</keyword>
<evidence type="ECO:0000256" key="1">
    <source>
        <dbReference type="ARBA" id="ARBA00004141"/>
    </source>
</evidence>
<keyword evidence="3" id="KW-1133">Transmembrane helix</keyword>
<name>A0A2R6PRS0_ACTCC</name>
<proteinExistence type="predicted"/>
<dbReference type="EMBL" id="NKQK01000023">
    <property type="protein sequence ID" value="PSR95460.1"/>
    <property type="molecule type" value="Genomic_DNA"/>
</dbReference>
<evidence type="ECO:0000313" key="7">
    <source>
        <dbReference type="Proteomes" id="UP000241394"/>
    </source>
</evidence>
<dbReference type="Pfam" id="PF24763">
    <property type="entry name" value="CGL160_C"/>
    <property type="match status" value="1"/>
</dbReference>
<protein>
    <submittedName>
        <fullName evidence="6">Ribonucleoside-diphosphate reductase subunit alpha like</fullName>
    </submittedName>
</protein>
<dbReference type="Proteomes" id="UP000241394">
    <property type="component" value="Chromosome LG23"/>
</dbReference>
<gene>
    <name evidence="6" type="ORF">CEY00_Acc26217</name>
</gene>
<sequence>MSSLAGGAGRLFSTYTSFQFPRNHYLLFPRKISSIRRRTQTPTPTILVVASVLRSPPPVSELAEDDILQTFLKERELSGDIIAKVSDMLWLGKIIRLGDAEADVTQQSKETTDDENEAGFLKLTRTREWVAGENSAPVNKKMIAKVLQNDSERRKILNLLRYEAIKREMMLLTMGIGTLCSGYCLVVFSVQAAVSYATGVLFSCLYVQLLYKHADNLSRETVPQVFRQKKLKKIGIRSEDLKDQFEKFIQGSGIALSSPRLAIPAAIYGVWGLSQHFASDLFDFQLVPAMFGMFAYKAAALVQVYRDNEDLQLIFPENEDGSSD</sequence>
<dbReference type="InterPro" id="IPR056309">
    <property type="entry name" value="CGL160/ATPI_dom"/>
</dbReference>
<accession>A0A2R6PRS0</accession>
<dbReference type="GO" id="GO:0016020">
    <property type="term" value="C:membrane"/>
    <property type="evidence" value="ECO:0007669"/>
    <property type="project" value="UniProtKB-SubCell"/>
</dbReference>
<evidence type="ECO:0000256" key="4">
    <source>
        <dbReference type="ARBA" id="ARBA00023136"/>
    </source>
</evidence>
<comment type="subcellular location">
    <subcellularLocation>
        <location evidence="1">Membrane</location>
        <topology evidence="1">Multi-pass membrane protein</topology>
    </subcellularLocation>
</comment>
<evidence type="ECO:0000259" key="5">
    <source>
        <dbReference type="Pfam" id="PF24763"/>
    </source>
</evidence>
<dbReference type="AlphaFoldDB" id="A0A2R6PRS0"/>
<dbReference type="OMA" id="FGMFAYK"/>
<evidence type="ECO:0000256" key="2">
    <source>
        <dbReference type="ARBA" id="ARBA00022692"/>
    </source>
</evidence>
<dbReference type="PANTHER" id="PTHR34118:SF1">
    <property type="entry name" value="NF-KAPPA-B INHIBITOR-LIKE PROTEIN"/>
    <property type="match status" value="1"/>
</dbReference>
<dbReference type="Gramene" id="PSR95460">
    <property type="protein sequence ID" value="PSR95460"/>
    <property type="gene ID" value="CEY00_Acc26217"/>
</dbReference>
<evidence type="ECO:0000313" key="6">
    <source>
        <dbReference type="EMBL" id="PSR95460.1"/>
    </source>
</evidence>
<dbReference type="InParanoid" id="A0A2R6PRS0"/>
<comment type="caution">
    <text evidence="6">The sequence shown here is derived from an EMBL/GenBank/DDBJ whole genome shotgun (WGS) entry which is preliminary data.</text>
</comment>
<dbReference type="FunCoup" id="A0A2R6PRS0">
    <property type="interactions" value="3390"/>
</dbReference>
<reference evidence="7" key="2">
    <citation type="journal article" date="2018" name="BMC Genomics">
        <title>A manually annotated Actinidia chinensis var. chinensis (kiwifruit) genome highlights the challenges associated with draft genomes and gene prediction in plants.</title>
        <authorList>
            <person name="Pilkington S.M."/>
            <person name="Crowhurst R."/>
            <person name="Hilario E."/>
            <person name="Nardozza S."/>
            <person name="Fraser L."/>
            <person name="Peng Y."/>
            <person name="Gunaseelan K."/>
            <person name="Simpson R."/>
            <person name="Tahir J."/>
            <person name="Deroles S.C."/>
            <person name="Templeton K."/>
            <person name="Luo Z."/>
            <person name="Davy M."/>
            <person name="Cheng C."/>
            <person name="McNeilage M."/>
            <person name="Scaglione D."/>
            <person name="Liu Y."/>
            <person name="Zhang Q."/>
            <person name="Datson P."/>
            <person name="De Silva N."/>
            <person name="Gardiner S.E."/>
            <person name="Bassett H."/>
            <person name="Chagne D."/>
            <person name="McCallum J."/>
            <person name="Dzierzon H."/>
            <person name="Deng C."/>
            <person name="Wang Y.Y."/>
            <person name="Barron L."/>
            <person name="Manako K."/>
            <person name="Bowen J."/>
            <person name="Foster T.M."/>
            <person name="Erridge Z.A."/>
            <person name="Tiffin H."/>
            <person name="Waite C.N."/>
            <person name="Davies K.M."/>
            <person name="Grierson E.P."/>
            <person name="Laing W.A."/>
            <person name="Kirk R."/>
            <person name="Chen X."/>
            <person name="Wood M."/>
            <person name="Montefiori M."/>
            <person name="Brummell D.A."/>
            <person name="Schwinn K.E."/>
            <person name="Catanach A."/>
            <person name="Fullerton C."/>
            <person name="Li D."/>
            <person name="Meiyalaghan S."/>
            <person name="Nieuwenhuizen N."/>
            <person name="Read N."/>
            <person name="Prakash R."/>
            <person name="Hunter D."/>
            <person name="Zhang H."/>
            <person name="McKenzie M."/>
            <person name="Knabel M."/>
            <person name="Harris A."/>
            <person name="Allan A.C."/>
            <person name="Gleave A."/>
            <person name="Chen A."/>
            <person name="Janssen B.J."/>
            <person name="Plunkett B."/>
            <person name="Ampomah-Dwamena C."/>
            <person name="Voogd C."/>
            <person name="Leif D."/>
            <person name="Lafferty D."/>
            <person name="Souleyre E.J.F."/>
            <person name="Varkonyi-Gasic E."/>
            <person name="Gambi F."/>
            <person name="Hanley J."/>
            <person name="Yao J.L."/>
            <person name="Cheung J."/>
            <person name="David K.M."/>
            <person name="Warren B."/>
            <person name="Marsh K."/>
            <person name="Snowden K.C."/>
            <person name="Lin-Wang K."/>
            <person name="Brian L."/>
            <person name="Martinez-Sanchez M."/>
            <person name="Wang M."/>
            <person name="Ileperuma N."/>
            <person name="Macnee N."/>
            <person name="Campin R."/>
            <person name="McAtee P."/>
            <person name="Drummond R.S.M."/>
            <person name="Espley R.V."/>
            <person name="Ireland H.S."/>
            <person name="Wu R."/>
            <person name="Atkinson R.G."/>
            <person name="Karunairetnam S."/>
            <person name="Bulley S."/>
            <person name="Chunkath S."/>
            <person name="Hanley Z."/>
            <person name="Storey R."/>
            <person name="Thrimawithana A.H."/>
            <person name="Thomson S."/>
            <person name="David C."/>
            <person name="Testolin R."/>
            <person name="Huang H."/>
            <person name="Hellens R.P."/>
            <person name="Schaffer R.J."/>
        </authorList>
    </citation>
    <scope>NUCLEOTIDE SEQUENCE [LARGE SCALE GENOMIC DNA]</scope>
    <source>
        <strain evidence="7">cv. Red5</strain>
    </source>
</reference>
<dbReference type="PANTHER" id="PTHR34118">
    <property type="entry name" value="NF-KAPPA-B INHIBITOR-LIKE PROTEIN-RELATED"/>
    <property type="match status" value="1"/>
</dbReference>
<evidence type="ECO:0000256" key="3">
    <source>
        <dbReference type="ARBA" id="ARBA00022989"/>
    </source>
</evidence>
<reference evidence="6 7" key="1">
    <citation type="submission" date="2017-07" db="EMBL/GenBank/DDBJ databases">
        <title>An improved, manually edited Actinidia chinensis var. chinensis (kiwifruit) genome highlights the challenges associated with draft genomes and gene prediction in plants.</title>
        <authorList>
            <person name="Pilkington S."/>
            <person name="Crowhurst R."/>
            <person name="Hilario E."/>
            <person name="Nardozza S."/>
            <person name="Fraser L."/>
            <person name="Peng Y."/>
            <person name="Gunaseelan K."/>
            <person name="Simpson R."/>
            <person name="Tahir J."/>
            <person name="Deroles S."/>
            <person name="Templeton K."/>
            <person name="Luo Z."/>
            <person name="Davy M."/>
            <person name="Cheng C."/>
            <person name="Mcneilage M."/>
            <person name="Scaglione D."/>
            <person name="Liu Y."/>
            <person name="Zhang Q."/>
            <person name="Datson P."/>
            <person name="De Silva N."/>
            <person name="Gardiner S."/>
            <person name="Bassett H."/>
            <person name="Chagne D."/>
            <person name="Mccallum J."/>
            <person name="Dzierzon H."/>
            <person name="Deng C."/>
            <person name="Wang Y.-Y."/>
            <person name="Barron N."/>
            <person name="Manako K."/>
            <person name="Bowen J."/>
            <person name="Foster T."/>
            <person name="Erridge Z."/>
            <person name="Tiffin H."/>
            <person name="Waite C."/>
            <person name="Davies K."/>
            <person name="Grierson E."/>
            <person name="Laing W."/>
            <person name="Kirk R."/>
            <person name="Chen X."/>
            <person name="Wood M."/>
            <person name="Montefiori M."/>
            <person name="Brummell D."/>
            <person name="Schwinn K."/>
            <person name="Catanach A."/>
            <person name="Fullerton C."/>
            <person name="Li D."/>
            <person name="Meiyalaghan S."/>
            <person name="Nieuwenhuizen N."/>
            <person name="Read N."/>
            <person name="Prakash R."/>
            <person name="Hunter D."/>
            <person name="Zhang H."/>
            <person name="Mckenzie M."/>
            <person name="Knabel M."/>
            <person name="Harris A."/>
            <person name="Allan A."/>
            <person name="Chen A."/>
            <person name="Janssen B."/>
            <person name="Plunkett B."/>
            <person name="Dwamena C."/>
            <person name="Voogd C."/>
            <person name="Leif D."/>
            <person name="Lafferty D."/>
            <person name="Souleyre E."/>
            <person name="Varkonyi-Gasic E."/>
            <person name="Gambi F."/>
            <person name="Hanley J."/>
            <person name="Yao J.-L."/>
            <person name="Cheung J."/>
            <person name="David K."/>
            <person name="Warren B."/>
            <person name="Marsh K."/>
            <person name="Snowden K."/>
            <person name="Lin-Wang K."/>
            <person name="Brian L."/>
            <person name="Martinez-Sanchez M."/>
            <person name="Wang M."/>
            <person name="Ileperuma N."/>
            <person name="Macnee N."/>
            <person name="Campin R."/>
            <person name="Mcatee P."/>
            <person name="Drummond R."/>
            <person name="Espley R."/>
            <person name="Ireland H."/>
            <person name="Wu R."/>
            <person name="Atkinson R."/>
            <person name="Karunairetnam S."/>
            <person name="Bulley S."/>
            <person name="Chunkath S."/>
            <person name="Hanley Z."/>
            <person name="Storey R."/>
            <person name="Thrimawithana A."/>
            <person name="Thomson S."/>
            <person name="David C."/>
            <person name="Testolin R."/>
        </authorList>
    </citation>
    <scope>NUCLEOTIDE SEQUENCE [LARGE SCALE GENOMIC DNA]</scope>
    <source>
        <strain evidence="7">cv. Red5</strain>
        <tissue evidence="6">Young leaf</tissue>
    </source>
</reference>
<feature type="domain" description="CGL160/ATPI" evidence="5">
    <location>
        <begin position="161"/>
        <end position="304"/>
    </location>
</feature>
<dbReference type="STRING" id="1590841.A0A2R6PRS0"/>
<keyword evidence="7" id="KW-1185">Reference proteome</keyword>
<organism evidence="6 7">
    <name type="scientific">Actinidia chinensis var. chinensis</name>
    <name type="common">Chinese soft-hair kiwi</name>
    <dbReference type="NCBI Taxonomy" id="1590841"/>
    <lineage>
        <taxon>Eukaryota</taxon>
        <taxon>Viridiplantae</taxon>
        <taxon>Streptophyta</taxon>
        <taxon>Embryophyta</taxon>
        <taxon>Tracheophyta</taxon>
        <taxon>Spermatophyta</taxon>
        <taxon>Magnoliopsida</taxon>
        <taxon>eudicotyledons</taxon>
        <taxon>Gunneridae</taxon>
        <taxon>Pentapetalae</taxon>
        <taxon>asterids</taxon>
        <taxon>Ericales</taxon>
        <taxon>Actinidiaceae</taxon>
        <taxon>Actinidia</taxon>
    </lineage>
</organism>
<keyword evidence="4" id="KW-0472">Membrane</keyword>
<dbReference type="OrthoDB" id="2019080at2759"/>